<comment type="caution">
    <text evidence="3">The sequence shown here is derived from an EMBL/GenBank/DDBJ whole genome shotgun (WGS) entry which is preliminary data.</text>
</comment>
<proteinExistence type="predicted"/>
<keyword evidence="2" id="KW-0472">Membrane</keyword>
<evidence type="ECO:0000313" key="4">
    <source>
        <dbReference type="Proteomes" id="UP000632535"/>
    </source>
</evidence>
<feature type="transmembrane region" description="Helical" evidence="2">
    <location>
        <begin position="85"/>
        <end position="106"/>
    </location>
</feature>
<feature type="transmembrane region" description="Helical" evidence="2">
    <location>
        <begin position="54"/>
        <end position="73"/>
    </location>
</feature>
<reference evidence="4" key="1">
    <citation type="journal article" date="2019" name="Int. J. Syst. Evol. Microbiol.">
        <title>The Global Catalogue of Microorganisms (GCM) 10K type strain sequencing project: providing services to taxonomists for standard genome sequencing and annotation.</title>
        <authorList>
            <consortium name="The Broad Institute Genomics Platform"/>
            <consortium name="The Broad Institute Genome Sequencing Center for Infectious Disease"/>
            <person name="Wu L."/>
            <person name="Ma J."/>
        </authorList>
    </citation>
    <scope>NUCLEOTIDE SEQUENCE [LARGE SCALE GENOMIC DNA]</scope>
    <source>
        <strain evidence="4">CCM 8653</strain>
    </source>
</reference>
<keyword evidence="4" id="KW-1185">Reference proteome</keyword>
<gene>
    <name evidence="3" type="ORF">GCM10007368_00710</name>
</gene>
<keyword evidence="2" id="KW-1133">Transmembrane helix</keyword>
<feature type="compositionally biased region" description="Low complexity" evidence="1">
    <location>
        <begin position="1"/>
        <end position="14"/>
    </location>
</feature>
<feature type="transmembrane region" description="Helical" evidence="2">
    <location>
        <begin position="31"/>
        <end position="48"/>
    </location>
</feature>
<evidence type="ECO:0000313" key="3">
    <source>
        <dbReference type="EMBL" id="GGI04348.1"/>
    </source>
</evidence>
<dbReference type="EMBL" id="BMDG01000001">
    <property type="protein sequence ID" value="GGI04348.1"/>
    <property type="molecule type" value="Genomic_DNA"/>
</dbReference>
<dbReference type="Proteomes" id="UP000632535">
    <property type="component" value="Unassembled WGS sequence"/>
</dbReference>
<feature type="region of interest" description="Disordered" evidence="1">
    <location>
        <begin position="1"/>
        <end position="27"/>
    </location>
</feature>
<organism evidence="3 4">
    <name type="scientific">Isoptericola cucumis</name>
    <dbReference type="NCBI Taxonomy" id="1776856"/>
    <lineage>
        <taxon>Bacteria</taxon>
        <taxon>Bacillati</taxon>
        <taxon>Actinomycetota</taxon>
        <taxon>Actinomycetes</taxon>
        <taxon>Micrococcales</taxon>
        <taxon>Promicromonosporaceae</taxon>
        <taxon>Isoptericola</taxon>
    </lineage>
</organism>
<sequence length="112" mass="10874">MVPGAGAEPARRGGSVMDDDERARPEAPRSAEWAVALGVAALVCAVLPVVGDWIAVPVGVGAVALGSVGIRVAERDGRPGIARGLVGAMLGLVAVGAALFSVAAGLGHADAG</sequence>
<evidence type="ECO:0000256" key="2">
    <source>
        <dbReference type="SAM" id="Phobius"/>
    </source>
</evidence>
<evidence type="ECO:0008006" key="5">
    <source>
        <dbReference type="Google" id="ProtNLM"/>
    </source>
</evidence>
<protein>
    <recommendedName>
        <fullName evidence="5">DUF4190 domain-containing protein</fullName>
    </recommendedName>
</protein>
<evidence type="ECO:0000256" key="1">
    <source>
        <dbReference type="SAM" id="MobiDB-lite"/>
    </source>
</evidence>
<accession>A0ABQ2AZQ2</accession>
<keyword evidence="2" id="KW-0812">Transmembrane</keyword>
<name>A0ABQ2AZQ2_9MICO</name>